<organism evidence="3 5">
    <name type="scientific">Bifidobacterium eulemuris</name>
    <dbReference type="NCBI Taxonomy" id="1765219"/>
    <lineage>
        <taxon>Bacteria</taxon>
        <taxon>Bacillati</taxon>
        <taxon>Actinomycetota</taxon>
        <taxon>Actinomycetes</taxon>
        <taxon>Bifidobacteriales</taxon>
        <taxon>Bifidobacteriaceae</taxon>
        <taxon>Bifidobacterium</taxon>
    </lineage>
</organism>
<dbReference type="Proteomes" id="UP000593943">
    <property type="component" value="Chromosome"/>
</dbReference>
<dbReference type="InterPro" id="IPR006938">
    <property type="entry name" value="DUF624"/>
</dbReference>
<feature type="region of interest" description="Disordered" evidence="1">
    <location>
        <begin position="1"/>
        <end position="20"/>
    </location>
</feature>
<dbReference type="Pfam" id="PF04854">
    <property type="entry name" value="DUF624"/>
    <property type="match status" value="1"/>
</dbReference>
<evidence type="ECO:0000313" key="5">
    <source>
        <dbReference type="Proteomes" id="UP000216057"/>
    </source>
</evidence>
<keyword evidence="2" id="KW-0812">Transmembrane</keyword>
<feature type="transmembrane region" description="Helical" evidence="2">
    <location>
        <begin position="47"/>
        <end position="75"/>
    </location>
</feature>
<keyword evidence="2" id="KW-0472">Membrane</keyword>
<dbReference type="RefSeq" id="WP_094637130.1">
    <property type="nucleotide sequence ID" value="NZ_CP062938.1"/>
</dbReference>
<feature type="transmembrane region" description="Helical" evidence="2">
    <location>
        <begin position="96"/>
        <end position="118"/>
    </location>
</feature>
<dbReference type="KEGG" id="beu:BE0216_00090"/>
<gene>
    <name evidence="4" type="ORF">BE0216_00090</name>
    <name evidence="3" type="ORF">BEUL_1594</name>
</gene>
<evidence type="ECO:0000256" key="1">
    <source>
        <dbReference type="SAM" id="MobiDB-lite"/>
    </source>
</evidence>
<proteinExistence type="predicted"/>
<evidence type="ECO:0000313" key="6">
    <source>
        <dbReference type="Proteomes" id="UP000593943"/>
    </source>
</evidence>
<dbReference type="OrthoDB" id="1852280at2"/>
<dbReference type="EMBL" id="CP062938">
    <property type="protein sequence ID" value="QOL31044.1"/>
    <property type="molecule type" value="Genomic_DNA"/>
</dbReference>
<feature type="transmembrane region" description="Helical" evidence="2">
    <location>
        <begin position="164"/>
        <end position="192"/>
    </location>
</feature>
<keyword evidence="2" id="KW-1133">Transmembrane helix</keyword>
<sequence>MNLTERIVNPPESSSSLQKNNAKPLTGIRLFGHLVCAYPWALVKLNVLFVVSCVPIITIPVALAAMADVLGMVAGRRMVFVWRDYWCAWKRLWRRAYAVGTSYCAAMLLAMIGVRFYLNSGLTAGVILAGVCGVLAIWGFVAGAYLFAMIANTALRPAQVWRNAVLLVIARFQSSLLVMVFDSVILMVVFLLMPWTVAVFPLFGLSLIGIAGAVMTKESLAALVLK</sequence>
<reference evidence="4 6" key="2">
    <citation type="submission" date="2020-10" db="EMBL/GenBank/DDBJ databases">
        <title>Genome sequencing of Bifidobacterium eulemuris_DSMZ_100216.</title>
        <authorList>
            <person name="Kim J."/>
        </authorList>
    </citation>
    <scope>NUCLEOTIDE SEQUENCE [LARGE SCALE GENOMIC DNA]</scope>
    <source>
        <strain evidence="4 6">DSM 100216</strain>
    </source>
</reference>
<evidence type="ECO:0000313" key="3">
    <source>
        <dbReference type="EMBL" id="OZG67503.1"/>
    </source>
</evidence>
<evidence type="ECO:0000313" key="4">
    <source>
        <dbReference type="EMBL" id="QOL31044.1"/>
    </source>
</evidence>
<keyword evidence="6" id="KW-1185">Reference proteome</keyword>
<protein>
    <submittedName>
        <fullName evidence="4">DUF624 domain-containing protein</fullName>
    </submittedName>
</protein>
<dbReference type="EMBL" id="MWWZ01000008">
    <property type="protein sequence ID" value="OZG67503.1"/>
    <property type="molecule type" value="Genomic_DNA"/>
</dbReference>
<dbReference type="AlphaFoldDB" id="A0A261G8H4"/>
<feature type="compositionally biased region" description="Polar residues" evidence="1">
    <location>
        <begin position="11"/>
        <end position="20"/>
    </location>
</feature>
<evidence type="ECO:0000256" key="2">
    <source>
        <dbReference type="SAM" id="Phobius"/>
    </source>
</evidence>
<feature type="transmembrane region" description="Helical" evidence="2">
    <location>
        <begin position="124"/>
        <end position="152"/>
    </location>
</feature>
<reference evidence="3 5" key="1">
    <citation type="journal article" date="2017" name="BMC Genomics">
        <title>Comparative genomic and phylogenomic analyses of the Bifidobacteriaceae family.</title>
        <authorList>
            <person name="Lugli G.A."/>
            <person name="Milani C."/>
            <person name="Turroni F."/>
            <person name="Duranti S."/>
            <person name="Mancabelli L."/>
            <person name="Mangifesta M."/>
            <person name="Ferrario C."/>
            <person name="Modesto M."/>
            <person name="Mattarelli P."/>
            <person name="Jiri K."/>
            <person name="van Sinderen D."/>
            <person name="Ventura M."/>
        </authorList>
    </citation>
    <scope>NUCLEOTIDE SEQUENCE [LARGE SCALE GENOMIC DNA]</scope>
    <source>
        <strain evidence="3 5">DSM 100216</strain>
    </source>
</reference>
<accession>A0A261G8H4</accession>
<name>A0A261G8H4_9BIFI</name>
<dbReference type="Proteomes" id="UP000216057">
    <property type="component" value="Unassembled WGS sequence"/>
</dbReference>
<feature type="transmembrane region" description="Helical" evidence="2">
    <location>
        <begin position="198"/>
        <end position="216"/>
    </location>
</feature>